<dbReference type="OrthoDB" id="10259024at2759"/>
<feature type="compositionally biased region" description="Low complexity" evidence="7">
    <location>
        <begin position="204"/>
        <end position="215"/>
    </location>
</feature>
<organism evidence="8 9">
    <name type="scientific">Stegodyphus mimosarum</name>
    <name type="common">African social velvet spider</name>
    <dbReference type="NCBI Taxonomy" id="407821"/>
    <lineage>
        <taxon>Eukaryota</taxon>
        <taxon>Metazoa</taxon>
        <taxon>Ecdysozoa</taxon>
        <taxon>Arthropoda</taxon>
        <taxon>Chelicerata</taxon>
        <taxon>Arachnida</taxon>
        <taxon>Araneae</taxon>
        <taxon>Araneomorphae</taxon>
        <taxon>Entelegynae</taxon>
        <taxon>Eresoidea</taxon>
        <taxon>Eresidae</taxon>
        <taxon>Stegodyphus</taxon>
    </lineage>
</organism>
<name>A0A087TIS0_STEMI</name>
<dbReference type="PANTHER" id="PTHR12965:SF0">
    <property type="entry name" value="VACUOLAR PROTEIN SORTING-ASSOCIATED PROTEIN 54"/>
    <property type="match status" value="1"/>
</dbReference>
<protein>
    <submittedName>
        <fullName evidence="8">Vacuolar protein sorting-associated protein 54</fullName>
    </submittedName>
</protein>
<keyword evidence="6" id="KW-0175">Coiled coil</keyword>
<evidence type="ECO:0000256" key="3">
    <source>
        <dbReference type="ARBA" id="ARBA00022448"/>
    </source>
</evidence>
<keyword evidence="9" id="KW-1185">Reference proteome</keyword>
<evidence type="ECO:0000256" key="2">
    <source>
        <dbReference type="ARBA" id="ARBA00009150"/>
    </source>
</evidence>
<dbReference type="AlphaFoldDB" id="A0A087TIS0"/>
<dbReference type="PANTHER" id="PTHR12965">
    <property type="entry name" value="VACUOLAR PROTEIN SORTING 54"/>
    <property type="match status" value="1"/>
</dbReference>
<comment type="similarity">
    <text evidence="2">Belongs to the VPS54 family.</text>
</comment>
<dbReference type="GO" id="GO:0000938">
    <property type="term" value="C:GARP complex"/>
    <property type="evidence" value="ECO:0007669"/>
    <property type="project" value="InterPro"/>
</dbReference>
<evidence type="ECO:0000256" key="1">
    <source>
        <dbReference type="ARBA" id="ARBA00004601"/>
    </source>
</evidence>
<comment type="subcellular location">
    <subcellularLocation>
        <location evidence="1">Golgi apparatus</location>
        <location evidence="1">trans-Golgi network</location>
    </subcellularLocation>
</comment>
<evidence type="ECO:0000256" key="7">
    <source>
        <dbReference type="SAM" id="MobiDB-lite"/>
    </source>
</evidence>
<evidence type="ECO:0000256" key="5">
    <source>
        <dbReference type="ARBA" id="ARBA00023034"/>
    </source>
</evidence>
<dbReference type="Proteomes" id="UP000054359">
    <property type="component" value="Unassembled WGS sequence"/>
</dbReference>
<evidence type="ECO:0000313" key="9">
    <source>
        <dbReference type="Proteomes" id="UP000054359"/>
    </source>
</evidence>
<evidence type="ECO:0000313" key="8">
    <source>
        <dbReference type="EMBL" id="KFM65009.1"/>
    </source>
</evidence>
<dbReference type="InterPro" id="IPR039745">
    <property type="entry name" value="Vps54"/>
</dbReference>
<evidence type="ECO:0000256" key="6">
    <source>
        <dbReference type="ARBA" id="ARBA00023054"/>
    </source>
</evidence>
<dbReference type="STRING" id="407821.A0A087TIS0"/>
<reference evidence="8 9" key="1">
    <citation type="submission" date="2013-11" db="EMBL/GenBank/DDBJ databases">
        <title>Genome sequencing of Stegodyphus mimosarum.</title>
        <authorList>
            <person name="Bechsgaard J."/>
        </authorList>
    </citation>
    <scope>NUCLEOTIDE SEQUENCE [LARGE SCALE GENOMIC DNA]</scope>
</reference>
<dbReference type="GO" id="GO:0006896">
    <property type="term" value="P:Golgi to vacuole transport"/>
    <property type="evidence" value="ECO:0007669"/>
    <property type="project" value="TreeGrafter"/>
</dbReference>
<accession>A0A087TIS0</accession>
<dbReference type="GO" id="GO:0042147">
    <property type="term" value="P:retrograde transport, endosome to Golgi"/>
    <property type="evidence" value="ECO:0007669"/>
    <property type="project" value="InterPro"/>
</dbReference>
<evidence type="ECO:0000256" key="4">
    <source>
        <dbReference type="ARBA" id="ARBA00022927"/>
    </source>
</evidence>
<dbReference type="GO" id="GO:0019905">
    <property type="term" value="F:syntaxin binding"/>
    <property type="evidence" value="ECO:0007669"/>
    <property type="project" value="TreeGrafter"/>
</dbReference>
<feature type="region of interest" description="Disordered" evidence="7">
    <location>
        <begin position="185"/>
        <end position="223"/>
    </location>
</feature>
<gene>
    <name evidence="8" type="ORF">X975_17432</name>
</gene>
<keyword evidence="4" id="KW-0653">Protein transport</keyword>
<feature type="compositionally biased region" description="Basic and acidic residues" evidence="7">
    <location>
        <begin position="192"/>
        <end position="202"/>
    </location>
</feature>
<keyword evidence="5" id="KW-0333">Golgi apparatus</keyword>
<keyword evidence="3" id="KW-0813">Transport</keyword>
<dbReference type="GO" id="GO:0015031">
    <property type="term" value="P:protein transport"/>
    <property type="evidence" value="ECO:0007669"/>
    <property type="project" value="UniProtKB-KW"/>
</dbReference>
<dbReference type="GO" id="GO:0005829">
    <property type="term" value="C:cytosol"/>
    <property type="evidence" value="ECO:0007669"/>
    <property type="project" value="GOC"/>
</dbReference>
<dbReference type="EMBL" id="KK115396">
    <property type="protein sequence ID" value="KFM65009.1"/>
    <property type="molecule type" value="Genomic_DNA"/>
</dbReference>
<proteinExistence type="inferred from homology"/>
<feature type="non-terminal residue" evidence="8">
    <location>
        <position position="223"/>
    </location>
</feature>
<sequence>MTAEPRSSVAAWKRCNLCVDVTFKTPQEFRLHLRKNHCKKEGGSYVCCYGKNNICGSLPLEGVNDQDYEFHVVKHHVLTFTVEDEHSQEEFVENLRQKYAHIFTASQPNSQPNVVVDKYQWTIYNSSQNLPAVLNDPRRTKREYDLFTKTWGDSFVDSASFPPTYLPEISALHFETYVKHVRKGIRRNSKKSLKEQPHEKRQQSSSTVEKSSSKCSDIEEIPK</sequence>